<organism evidence="3 4">
    <name type="scientific">Scardovia wiggsiae F0424</name>
    <dbReference type="NCBI Taxonomy" id="857290"/>
    <lineage>
        <taxon>Bacteria</taxon>
        <taxon>Bacillati</taxon>
        <taxon>Actinomycetota</taxon>
        <taxon>Actinomycetes</taxon>
        <taxon>Bifidobacteriales</taxon>
        <taxon>Bifidobacteriaceae</taxon>
        <taxon>Scardovia</taxon>
    </lineage>
</organism>
<evidence type="ECO:0000313" key="3">
    <source>
        <dbReference type="EMBL" id="EJD65506.1"/>
    </source>
</evidence>
<name>J0X288_9BIFI</name>
<feature type="transmembrane region" description="Helical" evidence="2">
    <location>
        <begin position="6"/>
        <end position="27"/>
    </location>
</feature>
<dbReference type="OrthoDB" id="3237344at2"/>
<evidence type="ECO:0000256" key="2">
    <source>
        <dbReference type="SAM" id="Phobius"/>
    </source>
</evidence>
<feature type="region of interest" description="Disordered" evidence="1">
    <location>
        <begin position="118"/>
        <end position="151"/>
    </location>
</feature>
<sequence>MDAGQIAGLIAAIAFAILAGFMIYPLIRLGRLFDQIATTVKDAGDHTIPALDESVDTVRKVNQSLDDANKMTGAVSTTTNNITALTDLYGSILGKPIIKIASAFYAVKQTALDFISSRRHKKDDDAGSDQAVTGAHVASDDAAAGPSSAND</sequence>
<dbReference type="EMBL" id="AGZS01000001">
    <property type="protein sequence ID" value="EJD65506.1"/>
    <property type="molecule type" value="Genomic_DNA"/>
</dbReference>
<accession>J0X288</accession>
<comment type="caution">
    <text evidence="3">The sequence shown here is derived from an EMBL/GenBank/DDBJ whole genome shotgun (WGS) entry which is preliminary data.</text>
</comment>
<dbReference type="InterPro" id="IPR009293">
    <property type="entry name" value="UPF0478"/>
</dbReference>
<protein>
    <recommendedName>
        <fullName evidence="5">DUF948 domain-containing protein</fullName>
    </recommendedName>
</protein>
<dbReference type="RefSeq" id="WP_007147338.1">
    <property type="nucleotide sequence ID" value="NZ_AKCI01000001.1"/>
</dbReference>
<dbReference type="eggNOG" id="COG4768">
    <property type="taxonomic scope" value="Bacteria"/>
</dbReference>
<dbReference type="STRING" id="857290.HMPREF9156_00270"/>
<dbReference type="Proteomes" id="UP000006415">
    <property type="component" value="Unassembled WGS sequence"/>
</dbReference>
<gene>
    <name evidence="3" type="ORF">HMPREF9156_00270</name>
</gene>
<dbReference type="AlphaFoldDB" id="J0X288"/>
<evidence type="ECO:0008006" key="5">
    <source>
        <dbReference type="Google" id="ProtNLM"/>
    </source>
</evidence>
<dbReference type="Pfam" id="PF06103">
    <property type="entry name" value="DUF948"/>
    <property type="match status" value="1"/>
</dbReference>
<keyword evidence="2" id="KW-0812">Transmembrane</keyword>
<evidence type="ECO:0000256" key="1">
    <source>
        <dbReference type="SAM" id="MobiDB-lite"/>
    </source>
</evidence>
<keyword evidence="4" id="KW-1185">Reference proteome</keyword>
<feature type="compositionally biased region" description="Low complexity" evidence="1">
    <location>
        <begin position="140"/>
        <end position="151"/>
    </location>
</feature>
<evidence type="ECO:0000313" key="4">
    <source>
        <dbReference type="Proteomes" id="UP000006415"/>
    </source>
</evidence>
<proteinExistence type="predicted"/>
<keyword evidence="2" id="KW-0472">Membrane</keyword>
<dbReference type="HOGENOM" id="CLU_132014_1_0_11"/>
<reference evidence="3 4" key="1">
    <citation type="submission" date="2012-01" db="EMBL/GenBank/DDBJ databases">
        <title>The Genome Sequence of Scardovia wiggsiae F0424.</title>
        <authorList>
            <consortium name="The Broad Institute Genome Sequencing Platform"/>
            <person name="Earl A."/>
            <person name="Ward D."/>
            <person name="Feldgarden M."/>
            <person name="Gevers D."/>
            <person name="Izard J."/>
            <person name="Ganesan A."/>
            <person name="Baranova O.V."/>
            <person name="Blanton J.M."/>
            <person name="Tanner A.C."/>
            <person name="Mathney J."/>
            <person name="Dewhirst F.E."/>
            <person name="Young S.K."/>
            <person name="Zeng Q."/>
            <person name="Gargeya S."/>
            <person name="Fitzgerald M."/>
            <person name="Haas B."/>
            <person name="Abouelleil A."/>
            <person name="Alvarado L."/>
            <person name="Arachchi H.M."/>
            <person name="Berlin A."/>
            <person name="Chapman S.B."/>
            <person name="Gearin G."/>
            <person name="Goldberg J."/>
            <person name="Griggs A."/>
            <person name="Gujja S."/>
            <person name="Hansen M."/>
            <person name="Heiman D."/>
            <person name="Howarth C."/>
            <person name="Larimer J."/>
            <person name="Lui A."/>
            <person name="MacDonald P.J.P."/>
            <person name="McCowen C."/>
            <person name="Montmayeur A."/>
            <person name="Murphy C."/>
            <person name="Neiman D."/>
            <person name="Pearson M."/>
            <person name="Priest M."/>
            <person name="Roberts A."/>
            <person name="Saif S."/>
            <person name="Shea T."/>
            <person name="Sisk P."/>
            <person name="Stolte C."/>
            <person name="Sykes S."/>
            <person name="Wortman J."/>
            <person name="Nusbaum C."/>
            <person name="Birren B."/>
        </authorList>
    </citation>
    <scope>NUCLEOTIDE SEQUENCE [LARGE SCALE GENOMIC DNA]</scope>
    <source>
        <strain evidence="3 4">F0424</strain>
    </source>
</reference>
<keyword evidence="2" id="KW-1133">Transmembrane helix</keyword>